<sequence>MSEDEEDDPPRTLYPWEHELDRMVEERKARALREGKDEKYYLRPDPDKKLTVEDCFRYIRTAQSMPEVWDAFMNMYLPTDEEEAAGYEPSEEDDNRHMLRRWFTNWYRFKFHPDVPRPALSSPGAVIEMYAQGKIDALFGQQAIDHMHKNPYIQRGDE</sequence>
<dbReference type="Proteomes" id="UP001148313">
    <property type="component" value="Unassembled WGS sequence"/>
</dbReference>
<gene>
    <name evidence="1" type="ORF">OOZ53_01710</name>
</gene>
<proteinExistence type="predicted"/>
<name>A0ABT4VH80_9HYPH</name>
<organism evidence="1 2">
    <name type="scientific">Hoeflea poritis</name>
    <dbReference type="NCBI Taxonomy" id="2993659"/>
    <lineage>
        <taxon>Bacteria</taxon>
        <taxon>Pseudomonadati</taxon>
        <taxon>Pseudomonadota</taxon>
        <taxon>Alphaproteobacteria</taxon>
        <taxon>Hyphomicrobiales</taxon>
        <taxon>Rhizobiaceae</taxon>
        <taxon>Hoeflea</taxon>
    </lineage>
</organism>
<reference evidence="1" key="1">
    <citation type="submission" date="2022-11" db="EMBL/GenBank/DDBJ databases">
        <title>Hoeflea poritis sp. nov., isolated from scleractinian coral Porites lutea.</title>
        <authorList>
            <person name="Zhang G."/>
            <person name="Wei Q."/>
            <person name="Cai L."/>
        </authorList>
    </citation>
    <scope>NUCLEOTIDE SEQUENCE</scope>
    <source>
        <strain evidence="1">E7-10</strain>
    </source>
</reference>
<dbReference type="EMBL" id="JAPJZH010000001">
    <property type="protein sequence ID" value="MDA4844041.1"/>
    <property type="molecule type" value="Genomic_DNA"/>
</dbReference>
<evidence type="ECO:0000313" key="2">
    <source>
        <dbReference type="Proteomes" id="UP001148313"/>
    </source>
</evidence>
<evidence type="ECO:0000313" key="1">
    <source>
        <dbReference type="EMBL" id="MDA4844041.1"/>
    </source>
</evidence>
<keyword evidence="2" id="KW-1185">Reference proteome</keyword>
<comment type="caution">
    <text evidence="1">The sequence shown here is derived from an EMBL/GenBank/DDBJ whole genome shotgun (WGS) entry which is preliminary data.</text>
</comment>
<dbReference type="RefSeq" id="WP_271087563.1">
    <property type="nucleotide sequence ID" value="NZ_JAPJZH010000001.1"/>
</dbReference>
<accession>A0ABT4VH80</accession>
<protein>
    <submittedName>
        <fullName evidence="1">Uncharacterized protein</fullName>
    </submittedName>
</protein>